<feature type="compositionally biased region" description="Gly residues" evidence="1">
    <location>
        <begin position="281"/>
        <end position="307"/>
    </location>
</feature>
<keyword evidence="5" id="KW-1185">Reference proteome</keyword>
<sequence>MTPPHHRGDHHMSTSSRLHRAATIVPLAVLSAAWTASLIGAGVNSASADVDGPGTLPDGTVLPASAIEAPASVGDPVSRAAALTPGSASSIPQAALSAYQRAEAVINQADRGCRLPWELIAAIGRVESDHGRFGGNVLDDEGVARPGIYGIPLNGKNNTQSISDTDAGQYDDDTRWDRAVGPMQFIPSTWSVVGVDGDADGTRNPQDIDDAALATAVYLCSGDDDLSAEKGQRASVYRYNHSNEYVDLVLSIMQAYMDGDFSAVPTSTLTTGVIMPETSGSGSGSGGKGDNGGKSGGDNGGKGGGKGSNTPTPTQTPSATQTPSPTQSPTPTQTPTQSPTQNPTTNPVPTQTPTQTVVPTTLPPLPTATITQTLTLAEALAMCTAQGVIDLPLTGPNELLDCANKLLNP</sequence>
<evidence type="ECO:0000256" key="1">
    <source>
        <dbReference type="SAM" id="MobiDB-lite"/>
    </source>
</evidence>
<feature type="compositionally biased region" description="Low complexity" evidence="1">
    <location>
        <begin position="308"/>
        <end position="360"/>
    </location>
</feature>
<dbReference type="PANTHER" id="PTHR30163">
    <property type="entry name" value="MEMBRANE-BOUND LYTIC MUREIN TRANSGLYCOSYLASE B"/>
    <property type="match status" value="1"/>
</dbReference>
<feature type="domain" description="Transglycosylase SLT" evidence="3">
    <location>
        <begin position="176"/>
        <end position="220"/>
    </location>
</feature>
<comment type="caution">
    <text evidence="4">The sequence shown here is derived from an EMBL/GenBank/DDBJ whole genome shotgun (WGS) entry which is preliminary data.</text>
</comment>
<proteinExistence type="predicted"/>
<name>A0A4Q2T7N5_9ACTN</name>
<feature type="transmembrane region" description="Helical" evidence="2">
    <location>
        <begin position="21"/>
        <end position="43"/>
    </location>
</feature>
<organism evidence="4 5">
    <name type="scientific">Nocardioides zhouii</name>
    <dbReference type="NCBI Taxonomy" id="1168729"/>
    <lineage>
        <taxon>Bacteria</taxon>
        <taxon>Bacillati</taxon>
        <taxon>Actinomycetota</taxon>
        <taxon>Actinomycetes</taxon>
        <taxon>Propionibacteriales</taxon>
        <taxon>Nocardioidaceae</taxon>
        <taxon>Nocardioides</taxon>
    </lineage>
</organism>
<keyword evidence="2" id="KW-1133">Transmembrane helix</keyword>
<evidence type="ECO:0000259" key="3">
    <source>
        <dbReference type="Pfam" id="PF13406"/>
    </source>
</evidence>
<dbReference type="CDD" id="cd13399">
    <property type="entry name" value="Slt35-like"/>
    <property type="match status" value="1"/>
</dbReference>
<dbReference type="OrthoDB" id="9796191at2"/>
<gene>
    <name evidence="4" type="ORF">EUA94_02580</name>
</gene>
<dbReference type="InterPro" id="IPR043426">
    <property type="entry name" value="MltB-like"/>
</dbReference>
<dbReference type="Gene3D" id="1.10.530.10">
    <property type="match status" value="1"/>
</dbReference>
<dbReference type="AlphaFoldDB" id="A0A4Q2T7N5"/>
<dbReference type="Pfam" id="PF13406">
    <property type="entry name" value="SLT_2"/>
    <property type="match status" value="1"/>
</dbReference>
<dbReference type="SUPFAM" id="SSF53955">
    <property type="entry name" value="Lysozyme-like"/>
    <property type="match status" value="1"/>
</dbReference>
<dbReference type="EMBL" id="SDWV01000002">
    <property type="protein sequence ID" value="RYC14213.1"/>
    <property type="molecule type" value="Genomic_DNA"/>
</dbReference>
<dbReference type="InterPro" id="IPR031304">
    <property type="entry name" value="SLT_2"/>
</dbReference>
<dbReference type="GO" id="GO:0008933">
    <property type="term" value="F:peptidoglycan lytic transglycosylase activity"/>
    <property type="evidence" value="ECO:0007669"/>
    <property type="project" value="TreeGrafter"/>
</dbReference>
<evidence type="ECO:0000313" key="5">
    <source>
        <dbReference type="Proteomes" id="UP000291101"/>
    </source>
</evidence>
<protein>
    <recommendedName>
        <fullName evidence="3">Transglycosylase SLT domain-containing protein</fullName>
    </recommendedName>
</protein>
<dbReference type="InterPro" id="IPR023346">
    <property type="entry name" value="Lysozyme-like_dom_sf"/>
</dbReference>
<dbReference type="GO" id="GO:0009253">
    <property type="term" value="P:peptidoglycan catabolic process"/>
    <property type="evidence" value="ECO:0007669"/>
    <property type="project" value="TreeGrafter"/>
</dbReference>
<reference evidence="4 5" key="1">
    <citation type="submission" date="2019-01" db="EMBL/GenBank/DDBJ databases">
        <title>Novel species of Nocardioides.</title>
        <authorList>
            <person name="Liu Q."/>
            <person name="X Y.-H."/>
        </authorList>
    </citation>
    <scope>NUCLEOTIDE SEQUENCE [LARGE SCALE GENOMIC DNA]</scope>
    <source>
        <strain evidence="4 5">HLT2-9</strain>
    </source>
</reference>
<evidence type="ECO:0000256" key="2">
    <source>
        <dbReference type="SAM" id="Phobius"/>
    </source>
</evidence>
<feature type="region of interest" description="Disordered" evidence="1">
    <location>
        <begin position="272"/>
        <end position="364"/>
    </location>
</feature>
<keyword evidence="2" id="KW-0472">Membrane</keyword>
<accession>A0A4Q2T7N5</accession>
<dbReference type="Proteomes" id="UP000291101">
    <property type="component" value="Unassembled WGS sequence"/>
</dbReference>
<keyword evidence="2" id="KW-0812">Transmembrane</keyword>
<dbReference type="PANTHER" id="PTHR30163:SF8">
    <property type="entry name" value="LYTIC MUREIN TRANSGLYCOSYLASE"/>
    <property type="match status" value="1"/>
</dbReference>
<evidence type="ECO:0000313" key="4">
    <source>
        <dbReference type="EMBL" id="RYC14213.1"/>
    </source>
</evidence>